<dbReference type="GO" id="GO:0005576">
    <property type="term" value="C:extracellular region"/>
    <property type="evidence" value="ECO:0007669"/>
    <property type="project" value="UniProtKB-SubCell"/>
</dbReference>
<dbReference type="InterPro" id="IPR011625">
    <property type="entry name" value="A2M_N_BRD"/>
</dbReference>
<keyword evidence="7" id="KW-1015">Disulfide bond</keyword>
<evidence type="ECO:0000256" key="7">
    <source>
        <dbReference type="ARBA" id="ARBA00023157"/>
    </source>
</evidence>
<accession>A0ABD1JG64</accession>
<keyword evidence="6" id="KW-0722">Serine protease inhibitor</keyword>
<proteinExistence type="inferred from homology"/>
<dbReference type="SMART" id="SM01360">
    <property type="entry name" value="A2M"/>
    <property type="match status" value="1"/>
</dbReference>
<dbReference type="Proteomes" id="UP001591681">
    <property type="component" value="Unassembled WGS sequence"/>
</dbReference>
<evidence type="ECO:0000256" key="3">
    <source>
        <dbReference type="ARBA" id="ARBA00022525"/>
    </source>
</evidence>
<evidence type="ECO:0000259" key="11">
    <source>
        <dbReference type="SMART" id="SM01360"/>
    </source>
</evidence>
<dbReference type="InterPro" id="IPR011626">
    <property type="entry name" value="Alpha-macroglobulin_TED"/>
</dbReference>
<comment type="caution">
    <text evidence="13">The sequence shown here is derived from an EMBL/GenBank/DDBJ whole genome shotgun (WGS) entry which is preliminary data.</text>
</comment>
<dbReference type="InterPro" id="IPR041555">
    <property type="entry name" value="MG3"/>
</dbReference>
<evidence type="ECO:0000259" key="10">
    <source>
        <dbReference type="SMART" id="SM01359"/>
    </source>
</evidence>
<evidence type="ECO:0000259" key="12">
    <source>
        <dbReference type="SMART" id="SM01361"/>
    </source>
</evidence>
<comment type="subcellular location">
    <subcellularLocation>
        <location evidence="1">Secreted</location>
    </subcellularLocation>
</comment>
<dbReference type="SUPFAM" id="SSF49410">
    <property type="entry name" value="Alpha-macroglobulin receptor domain"/>
    <property type="match status" value="1"/>
</dbReference>
<dbReference type="PANTHER" id="PTHR11412">
    <property type="entry name" value="MACROGLOBULIN / COMPLEMENT"/>
    <property type="match status" value="1"/>
</dbReference>
<dbReference type="InterPro" id="IPR002890">
    <property type="entry name" value="MG2"/>
</dbReference>
<dbReference type="InterPro" id="IPR001599">
    <property type="entry name" value="Macroglobln_a2"/>
</dbReference>
<protein>
    <recommendedName>
        <fullName evidence="15">Alpha-2-macroglobulin-like</fullName>
    </recommendedName>
</protein>
<dbReference type="FunFam" id="2.60.40.1930:FF:000001">
    <property type="entry name" value="CD109 isoform 3"/>
    <property type="match status" value="1"/>
</dbReference>
<dbReference type="InterPro" id="IPR050473">
    <property type="entry name" value="A2M/Complement_sys"/>
</dbReference>
<evidence type="ECO:0000256" key="6">
    <source>
        <dbReference type="ARBA" id="ARBA00022900"/>
    </source>
</evidence>
<dbReference type="Gene3D" id="2.60.40.10">
    <property type="entry name" value="Immunoglobulins"/>
    <property type="match status" value="1"/>
</dbReference>
<dbReference type="InterPro" id="IPR036595">
    <property type="entry name" value="A-macroglobulin_rcpt-bd_sf"/>
</dbReference>
<dbReference type="Gene3D" id="1.50.10.20">
    <property type="match status" value="1"/>
</dbReference>
<dbReference type="PROSITE" id="PS00477">
    <property type="entry name" value="ALPHA_2_MACROGLOBULIN"/>
    <property type="match status" value="1"/>
</dbReference>
<evidence type="ECO:0000256" key="9">
    <source>
        <dbReference type="SAM" id="SignalP"/>
    </source>
</evidence>
<dbReference type="InterPro" id="IPR019742">
    <property type="entry name" value="MacrogloblnA2_CS"/>
</dbReference>
<dbReference type="GO" id="GO:0004867">
    <property type="term" value="F:serine-type endopeptidase inhibitor activity"/>
    <property type="evidence" value="ECO:0007669"/>
    <property type="project" value="UniProtKB-KW"/>
</dbReference>
<dbReference type="PANTHER" id="PTHR11412:SF150">
    <property type="entry name" value="ALPHA-2-MACROGLOBULIN-RELATED"/>
    <property type="match status" value="1"/>
</dbReference>
<evidence type="ECO:0000256" key="5">
    <source>
        <dbReference type="ARBA" id="ARBA00022729"/>
    </source>
</evidence>
<dbReference type="InterPro" id="IPR008930">
    <property type="entry name" value="Terpenoid_cyclase/PrenylTrfase"/>
</dbReference>
<keyword evidence="5 9" id="KW-0732">Signal</keyword>
<gene>
    <name evidence="13" type="ORF">ACEWY4_018391</name>
</gene>
<dbReference type="FunFam" id="1.50.10.20:FF:000001">
    <property type="entry name" value="CD109 isoform 1"/>
    <property type="match status" value="1"/>
</dbReference>
<keyword evidence="3" id="KW-0964">Secreted</keyword>
<evidence type="ECO:0000313" key="13">
    <source>
        <dbReference type="EMBL" id="KAL2085071.1"/>
    </source>
</evidence>
<dbReference type="SMART" id="SM01361">
    <property type="entry name" value="A2M_recep"/>
    <property type="match status" value="1"/>
</dbReference>
<feature type="domain" description="Alpha-macroglobulin receptor-binding" evidence="12">
    <location>
        <begin position="1363"/>
        <end position="1451"/>
    </location>
</feature>
<dbReference type="CDD" id="cd02897">
    <property type="entry name" value="A2M_2"/>
    <property type="match status" value="1"/>
</dbReference>
<dbReference type="Pfam" id="PF17791">
    <property type="entry name" value="MG3"/>
    <property type="match status" value="1"/>
</dbReference>
<dbReference type="Gene3D" id="6.20.50.160">
    <property type="match status" value="1"/>
</dbReference>
<dbReference type="InterPro" id="IPR047565">
    <property type="entry name" value="Alpha-macroglob_thiol-ester_cl"/>
</dbReference>
<dbReference type="InterPro" id="IPR014756">
    <property type="entry name" value="Ig_E-set"/>
</dbReference>
<dbReference type="Pfam" id="PF07678">
    <property type="entry name" value="TED_complement"/>
    <property type="match status" value="1"/>
</dbReference>
<dbReference type="Gene3D" id="2.60.40.1930">
    <property type="match status" value="2"/>
</dbReference>
<dbReference type="Pfam" id="PF07677">
    <property type="entry name" value="A2M_recep"/>
    <property type="match status" value="1"/>
</dbReference>
<dbReference type="InterPro" id="IPR009048">
    <property type="entry name" value="A-macroglobulin_rcpt-bd"/>
</dbReference>
<dbReference type="GO" id="GO:0007399">
    <property type="term" value="P:nervous system development"/>
    <property type="evidence" value="ECO:0007669"/>
    <property type="project" value="UniProtKB-ARBA"/>
</dbReference>
<dbReference type="Pfam" id="PF07703">
    <property type="entry name" value="A2M_BRD"/>
    <property type="match status" value="1"/>
</dbReference>
<dbReference type="FunFam" id="2.60.40.10:FF:000312">
    <property type="entry name" value="Alpha-2-macroglobulin like 1"/>
    <property type="match status" value="1"/>
</dbReference>
<organism evidence="13 14">
    <name type="scientific">Coilia grayii</name>
    <name type="common">Gray's grenadier anchovy</name>
    <dbReference type="NCBI Taxonomy" id="363190"/>
    <lineage>
        <taxon>Eukaryota</taxon>
        <taxon>Metazoa</taxon>
        <taxon>Chordata</taxon>
        <taxon>Craniata</taxon>
        <taxon>Vertebrata</taxon>
        <taxon>Euteleostomi</taxon>
        <taxon>Actinopterygii</taxon>
        <taxon>Neopterygii</taxon>
        <taxon>Teleostei</taxon>
        <taxon>Clupei</taxon>
        <taxon>Clupeiformes</taxon>
        <taxon>Clupeoidei</taxon>
        <taxon>Engraulidae</taxon>
        <taxon>Coilinae</taxon>
        <taxon>Coilia</taxon>
    </lineage>
</organism>
<keyword evidence="14" id="KW-1185">Reference proteome</keyword>
<dbReference type="Gene3D" id="2.60.40.1940">
    <property type="match status" value="1"/>
</dbReference>
<reference evidence="13 14" key="1">
    <citation type="submission" date="2024-09" db="EMBL/GenBank/DDBJ databases">
        <title>A chromosome-level genome assembly of Gray's grenadier anchovy, Coilia grayii.</title>
        <authorList>
            <person name="Fu Z."/>
        </authorList>
    </citation>
    <scope>NUCLEOTIDE SEQUENCE [LARGE SCALE GENOMIC DNA]</scope>
    <source>
        <strain evidence="13">G4</strain>
        <tissue evidence="13">Muscle</tissue>
    </source>
</reference>
<evidence type="ECO:0000313" key="14">
    <source>
        <dbReference type="Proteomes" id="UP001591681"/>
    </source>
</evidence>
<feature type="chain" id="PRO_5044804690" description="Alpha-2-macroglobulin-like" evidence="9">
    <location>
        <begin position="23"/>
        <end position="1459"/>
    </location>
</feature>
<feature type="domain" description="Alpha-2-macroglobulin" evidence="11">
    <location>
        <begin position="750"/>
        <end position="839"/>
    </location>
</feature>
<feature type="domain" description="Alpha-2-macroglobulin bait region" evidence="10">
    <location>
        <begin position="469"/>
        <end position="618"/>
    </location>
</feature>
<evidence type="ECO:0008006" key="15">
    <source>
        <dbReference type="Google" id="ProtNLM"/>
    </source>
</evidence>
<dbReference type="Gene3D" id="2.20.130.20">
    <property type="match status" value="1"/>
</dbReference>
<keyword evidence="4" id="KW-0646">Protease inhibitor</keyword>
<keyword evidence="8" id="KW-0325">Glycoprotein</keyword>
<dbReference type="InterPro" id="IPR013783">
    <property type="entry name" value="Ig-like_fold"/>
</dbReference>
<name>A0ABD1JG64_9TELE</name>
<comment type="similarity">
    <text evidence="2">Belongs to the protease inhibitor I39 (alpha-2-macroglobulin) family.</text>
</comment>
<dbReference type="InterPro" id="IPR041813">
    <property type="entry name" value="A2M_TED"/>
</dbReference>
<dbReference type="SUPFAM" id="SSF48239">
    <property type="entry name" value="Terpenoid cyclases/Protein prenyltransferases"/>
    <property type="match status" value="1"/>
</dbReference>
<evidence type="ECO:0000256" key="1">
    <source>
        <dbReference type="ARBA" id="ARBA00004613"/>
    </source>
</evidence>
<dbReference type="SMART" id="SM01359">
    <property type="entry name" value="A2M_N_2"/>
    <property type="match status" value="1"/>
</dbReference>
<evidence type="ECO:0000256" key="2">
    <source>
        <dbReference type="ARBA" id="ARBA00010952"/>
    </source>
</evidence>
<dbReference type="SUPFAM" id="SSF81296">
    <property type="entry name" value="E set domains"/>
    <property type="match status" value="1"/>
</dbReference>
<dbReference type="Gene3D" id="2.60.40.690">
    <property type="entry name" value="Alpha-macroglobulin, receptor-binding domain"/>
    <property type="match status" value="1"/>
</dbReference>
<feature type="signal peptide" evidence="9">
    <location>
        <begin position="1"/>
        <end position="22"/>
    </location>
</feature>
<dbReference type="Pfam" id="PF00207">
    <property type="entry name" value="A2M"/>
    <property type="match status" value="1"/>
</dbReference>
<dbReference type="SMART" id="SM01419">
    <property type="entry name" value="Thiol-ester_cl"/>
    <property type="match status" value="1"/>
</dbReference>
<dbReference type="Pfam" id="PF01835">
    <property type="entry name" value="MG2"/>
    <property type="match status" value="1"/>
</dbReference>
<evidence type="ECO:0000256" key="8">
    <source>
        <dbReference type="ARBA" id="ARBA00023180"/>
    </source>
</evidence>
<dbReference type="EMBL" id="JBHFQA010000016">
    <property type="protein sequence ID" value="KAL2085071.1"/>
    <property type="molecule type" value="Genomic_DNA"/>
</dbReference>
<evidence type="ECO:0000256" key="4">
    <source>
        <dbReference type="ARBA" id="ARBA00022690"/>
    </source>
</evidence>
<dbReference type="Gene3D" id="2.60.120.1540">
    <property type="match status" value="1"/>
</dbReference>
<sequence>MALTRILIAGGLLSCLFPLCFSQTTPEPSFLVSFPALIRSESEAKLCASLLSPNETLLMSIYLTDGDQKRLLHQETSDKDFHHCFTFQAPVVDEDSVQNIKVEVKGQTSHWTKDSRVKFGPKLSPITFIQTDKPIYSPGQTVHFRLVTMDTDFIPLQQKYTQVLLQDSRHNTIGQWLNVTSERNMVQLSYVLNPEAAQGSYRLFVTAEAAKGRKRSHSFQVKKYVLPKFDVTLNAPEKLSVGAAEVRLQACAKYTFGQPVPGKASMSLCRGPDDNRYGGDEEEATVEVCLNEEVELDQSGCASHVFNMAGLTHPDLNKKLRDSLTFKATVAEEGTGISRSETKDIQLDYALGKLTFVDTPDKIDDGAVMQGKVKATHHNNTGIAHRTVHLFKGPRWNAELLQNLTTDAAGEAQFSLDTAPFKRNFKLLASLSTDVSSYRPYRTPYYDSASKSVSRLRPASPHTASSSSLEIKPIEDPLQCDKDTTITIKYTFTGETFHSDSVDVIYMVLSKEHIVHHGFTQASVVGSQQVVSGEVSFQLSVRPQMAPSVKVMAYCVLPSETVVAESGTFSTEKCFTNKVSVQFSPPKAVPGEKSSLQLSAQPGSLCGLSAVDQSIFILEPGKHLDAQKVFDLLPPMDSHVGYDVRDPEGCLEVRPRRSIAPYFPRRRSDDGALRVFTGMGLKAVSNLVLQTPDCLLYKGQTYRQDMSKRMCCPGRIADLVDYSVASGSMPGPPLAEPEFGVTVRTVFPETWIWDLAEVGESGDTQVPLIVPDTITTWETEAFCLSPQGFGLAPPVQLTVFQPFFLELSLPYSIIRGETFQLKATVFNYLPKCIMVTVTPAPSPDFTLSPSSDGQYSSCLCANGRKTFRWTLVPSVLGEMNVTVRAAAEASQTACGNEVVTVPERGRIDTVTRSLKVKAEGVEKSESFNWLLCPKGGALMEEVELKLPAAVVKGSARASVTLLGDILGRALKNIDSLLQMPYGCGEQNMAILSPNIYILQYLQNTGQLTADIKEKATNFLKNGYQRQLNYKHRNGAYSTFGRGDGNTWLTAFVLRSFGKAKSFIYIDPQVITGANTWLEGRLRPDGAYAMQGKLFNNRMKGGVNDNVTITAYIAASMLELNMTLQEVTLNFLKSSVSDVSNTYATALLAYTFSLAGEEDIRAQLLKHLDSVATSDGSLLHWSKSSSERADSLAVETSSYVLLAVLTKPTLTTADLGYAARIVSWLVKQQNPYGGFSSTQDTVVALQALALYATRVFSPHGSSTVTVQSAGGTKHQLDVNQHNTLLYQERALQDVPGKYSIEVKGSACASVGVALFYNIPTPTSHSTLSITAQAKPLTEGECNKANGQAFNLGVTVEYHGPQESTNMAIIDVAMLSGFTADSASVERLQGSIFVDRVDKKDNHILVYLSQVPKELKLPYQLTIRQDLPVNNLKPAVVKVYDYYQPSDQAEAEYSPPCAGIQ</sequence>